<keyword evidence="3" id="KW-1185">Reference proteome</keyword>
<evidence type="ECO:0000313" key="3">
    <source>
        <dbReference type="Proteomes" id="UP000431269"/>
    </source>
</evidence>
<accession>A0A6I6MJQ0</accession>
<feature type="transmembrane region" description="Helical" evidence="1">
    <location>
        <begin position="161"/>
        <end position="182"/>
    </location>
</feature>
<keyword evidence="1" id="KW-0812">Transmembrane</keyword>
<evidence type="ECO:0000313" key="2">
    <source>
        <dbReference type="EMBL" id="QGZ93286.1"/>
    </source>
</evidence>
<dbReference type="RefSeq" id="WP_158764295.1">
    <property type="nucleotide sequence ID" value="NZ_CP047045.1"/>
</dbReference>
<organism evidence="2 3">
    <name type="scientific">Terricaulis silvestris</name>
    <dbReference type="NCBI Taxonomy" id="2686094"/>
    <lineage>
        <taxon>Bacteria</taxon>
        <taxon>Pseudomonadati</taxon>
        <taxon>Pseudomonadota</taxon>
        <taxon>Alphaproteobacteria</taxon>
        <taxon>Caulobacterales</taxon>
        <taxon>Caulobacteraceae</taxon>
        <taxon>Terricaulis</taxon>
    </lineage>
</organism>
<dbReference type="Proteomes" id="UP000431269">
    <property type="component" value="Chromosome"/>
</dbReference>
<protein>
    <submittedName>
        <fullName evidence="2">Uncharacterized protein</fullName>
    </submittedName>
</protein>
<proteinExistence type="predicted"/>
<sequence length="320" mass="35729">MSDPNVERDLIALGVPRHVASYVAEQRPLRIPLLSSVGVLVVMIGGFAVGTILWAVLEALLELNARAAAETSGALLYHHNFGIGLLIALFAWIGASGVIIGVIPMLSRRLAAGEFYETIVGSANAPDQRSERSARWGIRRMMEELRDEHDPARYVSRATFAWMKPAAIVAASALALAAIVTFRELNTYTLYFADHYEERHTFLPSPTIRSWSDATRVEVGCNHVSRESDDPVYEVHFRDGGSTRIDSAFPVSNTWVDQVEIIDATLVSIGARFEPWSWLDRDAYHPRCLMANAVWLGDEQYARFRRLIRAPDSPRDLVHD</sequence>
<dbReference type="KEGG" id="tsv:DSM104635_00095"/>
<gene>
    <name evidence="2" type="ORF">DSM104635_00095</name>
</gene>
<dbReference type="AlphaFoldDB" id="A0A6I6MJQ0"/>
<name>A0A6I6MJQ0_9CAUL</name>
<feature type="transmembrane region" description="Helical" evidence="1">
    <location>
        <begin position="37"/>
        <end position="61"/>
    </location>
</feature>
<reference evidence="3" key="1">
    <citation type="submission" date="2019-12" db="EMBL/GenBank/DDBJ databases">
        <title>Complete genome of Terracaulis silvestris 0127_4.</title>
        <authorList>
            <person name="Vieira S."/>
            <person name="Riedel T."/>
            <person name="Sproer C."/>
            <person name="Pascual J."/>
            <person name="Boedeker C."/>
            <person name="Overmann J."/>
        </authorList>
    </citation>
    <scope>NUCLEOTIDE SEQUENCE [LARGE SCALE GENOMIC DNA]</scope>
    <source>
        <strain evidence="3">0127_4</strain>
    </source>
</reference>
<evidence type="ECO:0000256" key="1">
    <source>
        <dbReference type="SAM" id="Phobius"/>
    </source>
</evidence>
<feature type="transmembrane region" description="Helical" evidence="1">
    <location>
        <begin position="81"/>
        <end position="103"/>
    </location>
</feature>
<keyword evidence="1" id="KW-1133">Transmembrane helix</keyword>
<keyword evidence="1" id="KW-0472">Membrane</keyword>
<dbReference type="EMBL" id="CP047045">
    <property type="protein sequence ID" value="QGZ93286.1"/>
    <property type="molecule type" value="Genomic_DNA"/>
</dbReference>